<accession>A0ABR4K5L7</accession>
<dbReference type="GeneID" id="98161124"/>
<keyword evidence="5" id="KW-1185">Reference proteome</keyword>
<comment type="caution">
    <text evidence="4">The sequence shown here is derived from an EMBL/GenBank/DDBJ whole genome shotgun (WGS) entry which is preliminary data.</text>
</comment>
<organism evidence="4 5">
    <name type="scientific">Aspergillus pseudodeflectus</name>
    <dbReference type="NCBI Taxonomy" id="176178"/>
    <lineage>
        <taxon>Eukaryota</taxon>
        <taxon>Fungi</taxon>
        <taxon>Dikarya</taxon>
        <taxon>Ascomycota</taxon>
        <taxon>Pezizomycotina</taxon>
        <taxon>Eurotiomycetes</taxon>
        <taxon>Eurotiomycetidae</taxon>
        <taxon>Eurotiales</taxon>
        <taxon>Aspergillaceae</taxon>
        <taxon>Aspergillus</taxon>
        <taxon>Aspergillus subgen. Nidulantes</taxon>
    </lineage>
</organism>
<proteinExistence type="predicted"/>
<dbReference type="Gene3D" id="1.25.40.20">
    <property type="entry name" value="Ankyrin repeat-containing domain"/>
    <property type="match status" value="1"/>
</dbReference>
<reference evidence="4 5" key="1">
    <citation type="submission" date="2024-07" db="EMBL/GenBank/DDBJ databases">
        <title>Section-level genome sequencing and comparative genomics of Aspergillus sections Usti and Cavernicolus.</title>
        <authorList>
            <consortium name="Lawrence Berkeley National Laboratory"/>
            <person name="Nybo J.L."/>
            <person name="Vesth T.C."/>
            <person name="Theobald S."/>
            <person name="Frisvad J.C."/>
            <person name="Larsen T.O."/>
            <person name="Kjaerboelling I."/>
            <person name="Rothschild-Mancinelli K."/>
            <person name="Lyhne E.K."/>
            <person name="Kogle M.E."/>
            <person name="Barry K."/>
            <person name="Clum A."/>
            <person name="Na H."/>
            <person name="Ledsgaard L."/>
            <person name="Lin J."/>
            <person name="Lipzen A."/>
            <person name="Kuo A."/>
            <person name="Riley R."/>
            <person name="Mondo S."/>
            <person name="LaButti K."/>
            <person name="Haridas S."/>
            <person name="Pangalinan J."/>
            <person name="Salamov A.A."/>
            <person name="Simmons B.A."/>
            <person name="Magnuson J.K."/>
            <person name="Chen J."/>
            <person name="Drula E."/>
            <person name="Henrissat B."/>
            <person name="Wiebenga A."/>
            <person name="Lubbers R.J."/>
            <person name="Gomes A.C."/>
            <person name="Macurrencykelacurrency M.R."/>
            <person name="Stajich J."/>
            <person name="Grigoriev I.V."/>
            <person name="Mortensen U.H."/>
            <person name="De vries R.P."/>
            <person name="Baker S.E."/>
            <person name="Andersen M.R."/>
        </authorList>
    </citation>
    <scope>NUCLEOTIDE SEQUENCE [LARGE SCALE GENOMIC DNA]</scope>
    <source>
        <strain evidence="4 5">CBS 756.74</strain>
    </source>
</reference>
<dbReference type="SUPFAM" id="SSF48403">
    <property type="entry name" value="Ankyrin repeat"/>
    <property type="match status" value="1"/>
</dbReference>
<evidence type="ECO:0000256" key="3">
    <source>
        <dbReference type="PROSITE-ProRule" id="PRU00023"/>
    </source>
</evidence>
<dbReference type="SMART" id="SM00248">
    <property type="entry name" value="ANK"/>
    <property type="match status" value="2"/>
</dbReference>
<dbReference type="PANTHER" id="PTHR24171:SF9">
    <property type="entry name" value="ANKYRIN REPEAT DOMAIN-CONTAINING PROTEIN 39"/>
    <property type="match status" value="1"/>
</dbReference>
<dbReference type="PANTHER" id="PTHR24171">
    <property type="entry name" value="ANKYRIN REPEAT DOMAIN-CONTAINING PROTEIN 39-RELATED"/>
    <property type="match status" value="1"/>
</dbReference>
<dbReference type="RefSeq" id="XP_070897778.1">
    <property type="nucleotide sequence ID" value="XM_071045960.1"/>
</dbReference>
<dbReference type="PROSITE" id="PS50297">
    <property type="entry name" value="ANK_REP_REGION"/>
    <property type="match status" value="2"/>
</dbReference>
<dbReference type="EMBL" id="JBFXLR010000028">
    <property type="protein sequence ID" value="KAL2847597.1"/>
    <property type="molecule type" value="Genomic_DNA"/>
</dbReference>
<protein>
    <submittedName>
        <fullName evidence="4">Ankyrin repeat-containing domain protein</fullName>
    </submittedName>
</protein>
<dbReference type="InterPro" id="IPR036770">
    <property type="entry name" value="Ankyrin_rpt-contain_sf"/>
</dbReference>
<evidence type="ECO:0000256" key="1">
    <source>
        <dbReference type="ARBA" id="ARBA00022737"/>
    </source>
</evidence>
<feature type="repeat" description="ANK" evidence="3">
    <location>
        <begin position="215"/>
        <end position="247"/>
    </location>
</feature>
<evidence type="ECO:0000313" key="4">
    <source>
        <dbReference type="EMBL" id="KAL2847597.1"/>
    </source>
</evidence>
<dbReference type="PROSITE" id="PS50088">
    <property type="entry name" value="ANK_REPEAT"/>
    <property type="match status" value="2"/>
</dbReference>
<evidence type="ECO:0000313" key="5">
    <source>
        <dbReference type="Proteomes" id="UP001610444"/>
    </source>
</evidence>
<sequence>MLFRPHDIPALALSDGDPHGRINEETLLFAARYSHPNMLSKLLKRSNQQITGAVLEAAARNVNGIATLTWLLGRLFDPAVITPGLVVGATQNARHGGDFISYLQSGYPCQTRAAVNEKVVLAAAFSRQISFLDMLEQRYSVTVTEEHRSIARLRHASLANDLRTVQDLLATSVHPDYPDGAGRTPLRLANKRGFLKIVRALIGTGRVDVNAQDDLGQTPLLVAVLHEHHDLIYPLMEAGADHNLKDSCRDTPYLVAEKAGDYISLRRFREAAKLRAVRETEK</sequence>
<dbReference type="Proteomes" id="UP001610444">
    <property type="component" value="Unassembled WGS sequence"/>
</dbReference>
<dbReference type="InterPro" id="IPR002110">
    <property type="entry name" value="Ankyrin_rpt"/>
</dbReference>
<evidence type="ECO:0000256" key="2">
    <source>
        <dbReference type="ARBA" id="ARBA00023043"/>
    </source>
</evidence>
<keyword evidence="1" id="KW-0677">Repeat</keyword>
<keyword evidence="2 3" id="KW-0040">ANK repeat</keyword>
<name>A0ABR4K5L7_9EURO</name>
<gene>
    <name evidence="4" type="ORF">BJX68DRAFT_268000</name>
</gene>
<feature type="repeat" description="ANK" evidence="3">
    <location>
        <begin position="181"/>
        <end position="205"/>
    </location>
</feature>
<dbReference type="Pfam" id="PF12796">
    <property type="entry name" value="Ank_2"/>
    <property type="match status" value="1"/>
</dbReference>